<sequence>MSGFSAFMAIGHISCAIPSSLFNNPFGHGATEVEKNNSHAIPSHCLGPEKGLRVVHKYGPCSPFGLKKSTAVSSQILAQDDRRVQVIYSGVYNRRAEYNDKSEVAGTYMVDTLHIEDEYEIPKFVFLCAAHVEGNFDDANGILGLGPASTGYGGSNAFTSQTAAMFHKVFCYCLPRLEDSKGYVHFGDKARENCPFSGSYTPLLKDTSDPNFYYVNLIAITIGQKRVNIGTSSGVSSPRTILDSGTVITRLPSSVYSELRSEFKGLMSKYPPVPPLDNVLDTCYNLEGYGKPEIPTMVLHFKNLDLNLDETAVTWKANGTSQVCLAFAETDGLAIIGNHQHQKRNMLYNIPDQRVEIGPGNC</sequence>
<name>A0A6A2XRX5_HIBSY</name>
<evidence type="ECO:0000259" key="4">
    <source>
        <dbReference type="PROSITE" id="PS51767"/>
    </source>
</evidence>
<dbReference type="SUPFAM" id="SSF50630">
    <property type="entry name" value="Acid proteases"/>
    <property type="match status" value="1"/>
</dbReference>
<dbReference type="InterPro" id="IPR021109">
    <property type="entry name" value="Peptidase_aspartic_dom_sf"/>
</dbReference>
<dbReference type="PANTHER" id="PTHR47967:SF60">
    <property type="entry name" value="PROTEIN ASPARTIC PROTEASE IN GUARD CELL 1-LIKE"/>
    <property type="match status" value="1"/>
</dbReference>
<dbReference type="Pfam" id="PF14541">
    <property type="entry name" value="TAXi_C"/>
    <property type="match status" value="1"/>
</dbReference>
<evidence type="ECO:0000313" key="6">
    <source>
        <dbReference type="Proteomes" id="UP000436088"/>
    </source>
</evidence>
<evidence type="ECO:0000256" key="1">
    <source>
        <dbReference type="ARBA" id="ARBA00007447"/>
    </source>
</evidence>
<dbReference type="PANTHER" id="PTHR47967">
    <property type="entry name" value="OS07G0603500 PROTEIN-RELATED"/>
    <property type="match status" value="1"/>
</dbReference>
<dbReference type="InterPro" id="IPR032861">
    <property type="entry name" value="TAXi_N"/>
</dbReference>
<reference evidence="5" key="1">
    <citation type="submission" date="2019-09" db="EMBL/GenBank/DDBJ databases">
        <title>Draft genome information of white flower Hibiscus syriacus.</title>
        <authorList>
            <person name="Kim Y.-M."/>
        </authorList>
    </citation>
    <scope>NUCLEOTIDE SEQUENCE [LARGE SCALE GENOMIC DNA]</scope>
    <source>
        <strain evidence="5">YM2019G1</strain>
    </source>
</reference>
<evidence type="ECO:0000256" key="3">
    <source>
        <dbReference type="ARBA" id="ARBA00022801"/>
    </source>
</evidence>
<dbReference type="InterPro" id="IPR051708">
    <property type="entry name" value="Plant_Aspart_Prot_A1"/>
</dbReference>
<comment type="caution">
    <text evidence="5">The sequence shown here is derived from an EMBL/GenBank/DDBJ whole genome shotgun (WGS) entry which is preliminary data.</text>
</comment>
<gene>
    <name evidence="5" type="ORF">F3Y22_tig00116997pilonHSYRG00094</name>
</gene>
<dbReference type="Pfam" id="PF14543">
    <property type="entry name" value="TAXi_N"/>
    <property type="match status" value="1"/>
</dbReference>
<dbReference type="GO" id="GO:0006508">
    <property type="term" value="P:proteolysis"/>
    <property type="evidence" value="ECO:0007669"/>
    <property type="project" value="UniProtKB-KW"/>
</dbReference>
<dbReference type="AlphaFoldDB" id="A0A6A2XRX5"/>
<keyword evidence="3" id="KW-0378">Hydrolase</keyword>
<proteinExistence type="inferred from homology"/>
<comment type="similarity">
    <text evidence="1">Belongs to the peptidase A1 family.</text>
</comment>
<protein>
    <submittedName>
        <fullName evidence="5">Eukaryotic aspartyl protease family protein</fullName>
    </submittedName>
</protein>
<dbReference type="Gene3D" id="2.40.70.10">
    <property type="entry name" value="Acid Proteases"/>
    <property type="match status" value="2"/>
</dbReference>
<keyword evidence="2 5" id="KW-0645">Protease</keyword>
<evidence type="ECO:0000313" key="5">
    <source>
        <dbReference type="EMBL" id="KAE8656644.1"/>
    </source>
</evidence>
<organism evidence="5 6">
    <name type="scientific">Hibiscus syriacus</name>
    <name type="common">Rose of Sharon</name>
    <dbReference type="NCBI Taxonomy" id="106335"/>
    <lineage>
        <taxon>Eukaryota</taxon>
        <taxon>Viridiplantae</taxon>
        <taxon>Streptophyta</taxon>
        <taxon>Embryophyta</taxon>
        <taxon>Tracheophyta</taxon>
        <taxon>Spermatophyta</taxon>
        <taxon>Magnoliopsida</taxon>
        <taxon>eudicotyledons</taxon>
        <taxon>Gunneridae</taxon>
        <taxon>Pentapetalae</taxon>
        <taxon>rosids</taxon>
        <taxon>malvids</taxon>
        <taxon>Malvales</taxon>
        <taxon>Malvaceae</taxon>
        <taxon>Malvoideae</taxon>
        <taxon>Hibiscus</taxon>
    </lineage>
</organism>
<accession>A0A6A2XRX5</accession>
<dbReference type="PROSITE" id="PS51767">
    <property type="entry name" value="PEPTIDASE_A1"/>
    <property type="match status" value="1"/>
</dbReference>
<dbReference type="EMBL" id="VEPZ02001762">
    <property type="protein sequence ID" value="KAE8656644.1"/>
    <property type="molecule type" value="Genomic_DNA"/>
</dbReference>
<feature type="domain" description="Peptidase A1" evidence="4">
    <location>
        <begin position="9"/>
        <end position="358"/>
    </location>
</feature>
<dbReference type="GO" id="GO:0008233">
    <property type="term" value="F:peptidase activity"/>
    <property type="evidence" value="ECO:0007669"/>
    <property type="project" value="UniProtKB-KW"/>
</dbReference>
<dbReference type="InterPro" id="IPR033121">
    <property type="entry name" value="PEPTIDASE_A1"/>
</dbReference>
<evidence type="ECO:0000256" key="2">
    <source>
        <dbReference type="ARBA" id="ARBA00022670"/>
    </source>
</evidence>
<dbReference type="InterPro" id="IPR032799">
    <property type="entry name" value="TAXi_C"/>
</dbReference>
<keyword evidence="6" id="KW-1185">Reference proteome</keyword>
<dbReference type="Proteomes" id="UP000436088">
    <property type="component" value="Unassembled WGS sequence"/>
</dbReference>